<feature type="repeat" description="Solcar" evidence="12">
    <location>
        <begin position="243"/>
        <end position="326"/>
    </location>
</feature>
<keyword evidence="7" id="KW-0999">Mitochondrion inner membrane</keyword>
<sequence>MVGVRTGETVEQHVAFPKMESTKPTTTSTTAVQQSSPPESGKQKPSDCCNPVRKAGSITMDHVLLALRETNDERDLRIQSLFNFFDAANSGFLDYTEIEAGLLALNIPAEYKYAKELIRVCDANRDGRVDYQEFRRYMDDKELELYRIFQAIDVAHNGCILPEELLDALVKAGIQIDDEELSHFVDHVDKDNDGIITFEEWRDFLLLYPHEATIENIYHYWERVCLVDIGEQAVIPEGIRKDVHASKYLIAGGVAGAISRTATAPLDRLKVVMQVQTTKVHIGPAIKEIWKNGRFFGFFRGNGLNVVKVSPESAIRFYTYEMLKNVIVDWKGEEKSDIGASGRLIAGGLAGAVAQTAIYPMDLVKTRLQTTICEVGKVPTISTLSKDILIHEGPRAFYKGIVPSLLGIIPYAGIDLAAYETLKDFSRTYLLKDSEPGPLVQLGCGTISGSLGATCVYPLQVVRTRMQAQRMTASMSDVFWRTYKHEGFSGFYKGLFPNLLKVIPSASITYMVYETMKKSLELD</sequence>
<dbReference type="InterPro" id="IPR018108">
    <property type="entry name" value="MCP_transmembrane"/>
</dbReference>
<evidence type="ECO:0000313" key="16">
    <source>
        <dbReference type="EMBL" id="KMZ64056.1"/>
    </source>
</evidence>
<keyword evidence="6" id="KW-0677">Repeat</keyword>
<keyword evidence="9" id="KW-1133">Transmembrane helix</keyword>
<dbReference type="SUPFAM" id="SSF47473">
    <property type="entry name" value="EF-hand"/>
    <property type="match status" value="1"/>
</dbReference>
<dbReference type="GO" id="GO:0015866">
    <property type="term" value="P:ADP transport"/>
    <property type="evidence" value="ECO:0000318"/>
    <property type="project" value="GO_Central"/>
</dbReference>
<dbReference type="FunFam" id="1.50.40.10:FF:000067">
    <property type="entry name" value="Mitochondrial substrate carrier family protein"/>
    <property type="match status" value="1"/>
</dbReference>
<dbReference type="PANTHER" id="PTHR24089">
    <property type="entry name" value="SOLUTE CARRIER FAMILY 25"/>
    <property type="match status" value="1"/>
</dbReference>
<dbReference type="FunFam" id="1.10.238.10:FF:000138">
    <property type="entry name" value="Calcium-binding mitochondrial carrier protein SCaMC-1"/>
    <property type="match status" value="1"/>
</dbReference>
<dbReference type="Proteomes" id="UP000036987">
    <property type="component" value="Unassembled WGS sequence"/>
</dbReference>
<dbReference type="GO" id="GO:0035435">
    <property type="term" value="P:phosphate ion transmembrane transport"/>
    <property type="evidence" value="ECO:0007669"/>
    <property type="project" value="UniProtKB-ARBA"/>
</dbReference>
<dbReference type="Gene3D" id="1.10.238.10">
    <property type="entry name" value="EF-hand"/>
    <property type="match status" value="2"/>
</dbReference>
<name>A0A0K9P4T2_ZOSMR</name>
<evidence type="ECO:0000256" key="14">
    <source>
        <dbReference type="SAM" id="MobiDB-lite"/>
    </source>
</evidence>
<evidence type="ECO:0000256" key="3">
    <source>
        <dbReference type="ARBA" id="ARBA00022448"/>
    </source>
</evidence>
<keyword evidence="4 12" id="KW-0812">Transmembrane</keyword>
<keyword evidence="10" id="KW-0496">Mitochondrion</keyword>
<dbReference type="InterPro" id="IPR018247">
    <property type="entry name" value="EF_Hand_1_Ca_BS"/>
</dbReference>
<keyword evidence="11 12" id="KW-0472">Membrane</keyword>
<organism evidence="16 17">
    <name type="scientific">Zostera marina</name>
    <name type="common">Eelgrass</name>
    <dbReference type="NCBI Taxonomy" id="29655"/>
    <lineage>
        <taxon>Eukaryota</taxon>
        <taxon>Viridiplantae</taxon>
        <taxon>Streptophyta</taxon>
        <taxon>Embryophyta</taxon>
        <taxon>Tracheophyta</taxon>
        <taxon>Spermatophyta</taxon>
        <taxon>Magnoliopsida</taxon>
        <taxon>Liliopsida</taxon>
        <taxon>Zosteraceae</taxon>
        <taxon>Zostera</taxon>
    </lineage>
</organism>
<feature type="domain" description="EF-hand" evidence="15">
    <location>
        <begin position="176"/>
        <end position="211"/>
    </location>
</feature>
<evidence type="ECO:0000256" key="12">
    <source>
        <dbReference type="PROSITE-ProRule" id="PRU00282"/>
    </source>
</evidence>
<feature type="compositionally biased region" description="Low complexity" evidence="14">
    <location>
        <begin position="22"/>
        <end position="38"/>
    </location>
</feature>
<dbReference type="GO" id="GO:0005509">
    <property type="term" value="F:calcium ion binding"/>
    <property type="evidence" value="ECO:0007669"/>
    <property type="project" value="InterPro"/>
</dbReference>
<evidence type="ECO:0000313" key="17">
    <source>
        <dbReference type="Proteomes" id="UP000036987"/>
    </source>
</evidence>
<dbReference type="InterPro" id="IPR011992">
    <property type="entry name" value="EF-hand-dom_pair"/>
</dbReference>
<dbReference type="PROSITE" id="PS00018">
    <property type="entry name" value="EF_HAND_1"/>
    <property type="match status" value="2"/>
</dbReference>
<dbReference type="Pfam" id="PF13499">
    <property type="entry name" value="EF-hand_7"/>
    <property type="match status" value="2"/>
</dbReference>
<dbReference type="InterPro" id="IPR002067">
    <property type="entry name" value="MCP"/>
</dbReference>
<evidence type="ECO:0000256" key="2">
    <source>
        <dbReference type="ARBA" id="ARBA00006375"/>
    </source>
</evidence>
<dbReference type="Gene3D" id="1.50.40.10">
    <property type="entry name" value="Mitochondrial carrier domain"/>
    <property type="match status" value="1"/>
</dbReference>
<evidence type="ECO:0000256" key="10">
    <source>
        <dbReference type="ARBA" id="ARBA00023128"/>
    </source>
</evidence>
<keyword evidence="8" id="KW-0106">Calcium</keyword>
<proteinExistence type="inferred from homology"/>
<dbReference type="SUPFAM" id="SSF103506">
    <property type="entry name" value="Mitochondrial carrier"/>
    <property type="match status" value="1"/>
</dbReference>
<dbReference type="GO" id="GO:0015217">
    <property type="term" value="F:ADP transmembrane transporter activity"/>
    <property type="evidence" value="ECO:0007669"/>
    <property type="project" value="UniProtKB-ARBA"/>
</dbReference>
<dbReference type="GO" id="GO:0005347">
    <property type="term" value="F:ATP transmembrane transporter activity"/>
    <property type="evidence" value="ECO:0000318"/>
    <property type="project" value="GO_Central"/>
</dbReference>
<dbReference type="STRING" id="29655.A0A0K9P4T2"/>
<evidence type="ECO:0000259" key="15">
    <source>
        <dbReference type="PROSITE" id="PS50222"/>
    </source>
</evidence>
<dbReference type="GO" id="GO:0080122">
    <property type="term" value="F:AMP transmembrane transporter activity"/>
    <property type="evidence" value="ECO:0007669"/>
    <property type="project" value="UniProtKB-ARBA"/>
</dbReference>
<dbReference type="EMBL" id="LFYR01001191">
    <property type="protein sequence ID" value="KMZ64056.1"/>
    <property type="molecule type" value="Genomic_DNA"/>
</dbReference>
<feature type="repeat" description="Solcar" evidence="12">
    <location>
        <begin position="338"/>
        <end position="425"/>
    </location>
</feature>
<evidence type="ECO:0000256" key="7">
    <source>
        <dbReference type="ARBA" id="ARBA00022792"/>
    </source>
</evidence>
<dbReference type="GO" id="GO:0005743">
    <property type="term" value="C:mitochondrial inner membrane"/>
    <property type="evidence" value="ECO:0007669"/>
    <property type="project" value="UniProtKB-SubCell"/>
</dbReference>
<feature type="domain" description="EF-hand" evidence="15">
    <location>
        <begin position="109"/>
        <end position="144"/>
    </location>
</feature>
<dbReference type="InterPro" id="IPR002048">
    <property type="entry name" value="EF_hand_dom"/>
</dbReference>
<feature type="repeat" description="Solcar" evidence="12">
    <location>
        <begin position="436"/>
        <end position="519"/>
    </location>
</feature>
<feature type="domain" description="EF-hand" evidence="15">
    <location>
        <begin position="145"/>
        <end position="175"/>
    </location>
</feature>
<evidence type="ECO:0000256" key="9">
    <source>
        <dbReference type="ARBA" id="ARBA00022989"/>
    </source>
</evidence>
<keyword evidence="17" id="KW-1185">Reference proteome</keyword>
<dbReference type="PRINTS" id="PR00926">
    <property type="entry name" value="MITOCARRIER"/>
</dbReference>
<evidence type="ECO:0000256" key="11">
    <source>
        <dbReference type="ARBA" id="ARBA00023136"/>
    </source>
</evidence>
<keyword evidence="5" id="KW-0479">Metal-binding</keyword>
<evidence type="ECO:0000256" key="4">
    <source>
        <dbReference type="ARBA" id="ARBA00022692"/>
    </source>
</evidence>
<dbReference type="OrthoDB" id="270584at2759"/>
<dbReference type="AlphaFoldDB" id="A0A0K9P4T2"/>
<dbReference type="InterPro" id="IPR023395">
    <property type="entry name" value="MCP_dom_sf"/>
</dbReference>
<dbReference type="FunFam" id="1.10.238.10:FF:000370">
    <property type="entry name" value="Mitochondrial substrate carrier family protein"/>
    <property type="match status" value="1"/>
</dbReference>
<comment type="similarity">
    <text evidence="2 13">Belongs to the mitochondrial carrier (TC 2.A.29) family.</text>
</comment>
<comment type="caution">
    <text evidence="16">The sequence shown here is derived from an EMBL/GenBank/DDBJ whole genome shotgun (WGS) entry which is preliminary data.</text>
</comment>
<evidence type="ECO:0000256" key="5">
    <source>
        <dbReference type="ARBA" id="ARBA00022723"/>
    </source>
</evidence>
<keyword evidence="3 13" id="KW-0813">Transport</keyword>
<dbReference type="GO" id="GO:0005315">
    <property type="term" value="F:phosphate transmembrane transporter activity"/>
    <property type="evidence" value="ECO:0007669"/>
    <property type="project" value="UniProtKB-ARBA"/>
</dbReference>
<dbReference type="PROSITE" id="PS50920">
    <property type="entry name" value="SOLCAR"/>
    <property type="match status" value="3"/>
</dbReference>
<dbReference type="SMART" id="SM00054">
    <property type="entry name" value="EFh"/>
    <property type="match status" value="4"/>
</dbReference>
<gene>
    <name evidence="16" type="ORF">ZOSMA_388G00120</name>
</gene>
<dbReference type="OMA" id="VISYAEW"/>
<feature type="domain" description="EF-hand" evidence="15">
    <location>
        <begin position="73"/>
        <end position="108"/>
    </location>
</feature>
<dbReference type="Pfam" id="PF00153">
    <property type="entry name" value="Mito_carr"/>
    <property type="match status" value="3"/>
</dbReference>
<accession>A0A0K9P4T2</accession>
<feature type="region of interest" description="Disordered" evidence="14">
    <location>
        <begin position="1"/>
        <end position="49"/>
    </location>
</feature>
<protein>
    <submittedName>
        <fullName evidence="16">Mitochondrial substrate carrier family protein</fullName>
    </submittedName>
</protein>
<evidence type="ECO:0000256" key="8">
    <source>
        <dbReference type="ARBA" id="ARBA00022837"/>
    </source>
</evidence>
<evidence type="ECO:0000256" key="13">
    <source>
        <dbReference type="RuleBase" id="RU000488"/>
    </source>
</evidence>
<comment type="subcellular location">
    <subcellularLocation>
        <location evidence="1">Mitochondrion inner membrane</location>
        <topology evidence="1">Multi-pass membrane protein</topology>
    </subcellularLocation>
</comment>
<dbReference type="CDD" id="cd15898">
    <property type="entry name" value="EFh_PI-PLC"/>
    <property type="match status" value="1"/>
</dbReference>
<dbReference type="PROSITE" id="PS50222">
    <property type="entry name" value="EF_HAND_2"/>
    <property type="match status" value="4"/>
</dbReference>
<evidence type="ECO:0000256" key="1">
    <source>
        <dbReference type="ARBA" id="ARBA00004448"/>
    </source>
</evidence>
<evidence type="ECO:0000256" key="6">
    <source>
        <dbReference type="ARBA" id="ARBA00022737"/>
    </source>
</evidence>
<dbReference type="GO" id="GO:0015867">
    <property type="term" value="P:ATP transport"/>
    <property type="evidence" value="ECO:0000318"/>
    <property type="project" value="GO_Central"/>
</dbReference>
<reference evidence="17" key="1">
    <citation type="journal article" date="2016" name="Nature">
        <title>The genome of the seagrass Zostera marina reveals angiosperm adaptation to the sea.</title>
        <authorList>
            <person name="Olsen J.L."/>
            <person name="Rouze P."/>
            <person name="Verhelst B."/>
            <person name="Lin Y.-C."/>
            <person name="Bayer T."/>
            <person name="Collen J."/>
            <person name="Dattolo E."/>
            <person name="De Paoli E."/>
            <person name="Dittami S."/>
            <person name="Maumus F."/>
            <person name="Michel G."/>
            <person name="Kersting A."/>
            <person name="Lauritano C."/>
            <person name="Lohaus R."/>
            <person name="Toepel M."/>
            <person name="Tonon T."/>
            <person name="Vanneste K."/>
            <person name="Amirebrahimi M."/>
            <person name="Brakel J."/>
            <person name="Bostroem C."/>
            <person name="Chovatia M."/>
            <person name="Grimwood J."/>
            <person name="Jenkins J.W."/>
            <person name="Jueterbock A."/>
            <person name="Mraz A."/>
            <person name="Stam W.T."/>
            <person name="Tice H."/>
            <person name="Bornberg-Bauer E."/>
            <person name="Green P.J."/>
            <person name="Pearson G.A."/>
            <person name="Procaccini G."/>
            <person name="Duarte C.M."/>
            <person name="Schmutz J."/>
            <person name="Reusch T.B.H."/>
            <person name="Van de Peer Y."/>
        </authorList>
    </citation>
    <scope>NUCLEOTIDE SEQUENCE [LARGE SCALE GENOMIC DNA]</scope>
    <source>
        <strain evidence="17">cv. Finnish</strain>
    </source>
</reference>